<dbReference type="Gene3D" id="1.10.238.10">
    <property type="entry name" value="EF-hand"/>
    <property type="match status" value="1"/>
</dbReference>
<keyword evidence="1" id="KW-0106">Calcium</keyword>
<feature type="compositionally biased region" description="Basic and acidic residues" evidence="2">
    <location>
        <begin position="160"/>
        <end position="184"/>
    </location>
</feature>
<evidence type="ECO:0000256" key="1">
    <source>
        <dbReference type="ARBA" id="ARBA00022837"/>
    </source>
</evidence>
<evidence type="ECO:0000256" key="2">
    <source>
        <dbReference type="SAM" id="MobiDB-lite"/>
    </source>
</evidence>
<dbReference type="Proteomes" id="UP000626109">
    <property type="component" value="Unassembled WGS sequence"/>
</dbReference>
<dbReference type="InterPro" id="IPR002048">
    <property type="entry name" value="EF_hand_dom"/>
</dbReference>
<dbReference type="PROSITE" id="PS50222">
    <property type="entry name" value="EF_HAND_2"/>
    <property type="match status" value="2"/>
</dbReference>
<dbReference type="InterPro" id="IPR011992">
    <property type="entry name" value="EF-hand-dom_pair"/>
</dbReference>
<sequence>MASIRRLLVSVLLVVLVAHSQGEEHGSDAERPNLEEIMTQVDTNKDGKISLEEFTSPQEGYEEDDNLELSTKVFAAADKNADGFVDLEELPAVIQAFSEHAESTIGDGEADGGEAELPKEMAASEPPTEAMSSETQVRATYKEPQVTPGSGPGESCKPLQDTHIDPKEYRKYGPDQMRVARNERINPPPDALMPPPLCPAPQTKFGGTSNYKRDYPAPTYQRHNHQSAPNLGAYHTSK</sequence>
<dbReference type="InterPro" id="IPR018247">
    <property type="entry name" value="EF_Hand_1_Ca_BS"/>
</dbReference>
<gene>
    <name evidence="5" type="ORF">PGLA2088_LOCUS46820</name>
</gene>
<feature type="signal peptide" evidence="3">
    <location>
        <begin position="1"/>
        <end position="22"/>
    </location>
</feature>
<evidence type="ECO:0000313" key="5">
    <source>
        <dbReference type="EMBL" id="CAE8733392.1"/>
    </source>
</evidence>
<feature type="domain" description="EF-hand" evidence="4">
    <location>
        <begin position="29"/>
        <end position="64"/>
    </location>
</feature>
<name>A0A813LUJ9_POLGL</name>
<dbReference type="SMART" id="SM00054">
    <property type="entry name" value="EFh"/>
    <property type="match status" value="2"/>
</dbReference>
<feature type="chain" id="PRO_5032583545" description="EF-hand domain-containing protein" evidence="3">
    <location>
        <begin position="23"/>
        <end position="238"/>
    </location>
</feature>
<dbReference type="SUPFAM" id="SSF47473">
    <property type="entry name" value="EF-hand"/>
    <property type="match status" value="1"/>
</dbReference>
<evidence type="ECO:0000256" key="3">
    <source>
        <dbReference type="SAM" id="SignalP"/>
    </source>
</evidence>
<organism evidence="5 6">
    <name type="scientific">Polarella glacialis</name>
    <name type="common">Dinoflagellate</name>
    <dbReference type="NCBI Taxonomy" id="89957"/>
    <lineage>
        <taxon>Eukaryota</taxon>
        <taxon>Sar</taxon>
        <taxon>Alveolata</taxon>
        <taxon>Dinophyceae</taxon>
        <taxon>Suessiales</taxon>
        <taxon>Suessiaceae</taxon>
        <taxon>Polarella</taxon>
    </lineage>
</organism>
<protein>
    <recommendedName>
        <fullName evidence="4">EF-hand domain-containing protein</fullName>
    </recommendedName>
</protein>
<dbReference type="PROSITE" id="PS00018">
    <property type="entry name" value="EF_HAND_1"/>
    <property type="match status" value="2"/>
</dbReference>
<dbReference type="Pfam" id="PF13202">
    <property type="entry name" value="EF-hand_5"/>
    <property type="match status" value="2"/>
</dbReference>
<evidence type="ECO:0000313" key="6">
    <source>
        <dbReference type="Proteomes" id="UP000626109"/>
    </source>
</evidence>
<dbReference type="GO" id="GO:0005509">
    <property type="term" value="F:calcium ion binding"/>
    <property type="evidence" value="ECO:0007669"/>
    <property type="project" value="InterPro"/>
</dbReference>
<feature type="domain" description="EF-hand" evidence="4">
    <location>
        <begin position="65"/>
        <end position="100"/>
    </location>
</feature>
<dbReference type="AlphaFoldDB" id="A0A813LUJ9"/>
<proteinExistence type="predicted"/>
<dbReference type="EMBL" id="CAJNNW010036331">
    <property type="protein sequence ID" value="CAE8733392.1"/>
    <property type="molecule type" value="Genomic_DNA"/>
</dbReference>
<reference evidence="5" key="1">
    <citation type="submission" date="2021-02" db="EMBL/GenBank/DDBJ databases">
        <authorList>
            <person name="Dougan E. K."/>
            <person name="Rhodes N."/>
            <person name="Thang M."/>
            <person name="Chan C."/>
        </authorList>
    </citation>
    <scope>NUCLEOTIDE SEQUENCE</scope>
</reference>
<comment type="caution">
    <text evidence="5">The sequence shown here is derived from an EMBL/GenBank/DDBJ whole genome shotgun (WGS) entry which is preliminary data.</text>
</comment>
<feature type="region of interest" description="Disordered" evidence="2">
    <location>
        <begin position="102"/>
        <end position="238"/>
    </location>
</feature>
<feature type="compositionally biased region" description="Pro residues" evidence="2">
    <location>
        <begin position="186"/>
        <end position="199"/>
    </location>
</feature>
<keyword evidence="3" id="KW-0732">Signal</keyword>
<accession>A0A813LUJ9</accession>
<evidence type="ECO:0000259" key="4">
    <source>
        <dbReference type="PROSITE" id="PS50222"/>
    </source>
</evidence>